<organism evidence="2 3">
    <name type="scientific">Prevotella melaninogenica DNF00666</name>
    <dbReference type="NCBI Taxonomy" id="1401073"/>
    <lineage>
        <taxon>Bacteria</taxon>
        <taxon>Pseudomonadati</taxon>
        <taxon>Bacteroidota</taxon>
        <taxon>Bacteroidia</taxon>
        <taxon>Bacteroidales</taxon>
        <taxon>Prevotellaceae</taxon>
        <taxon>Prevotella</taxon>
    </lineage>
</organism>
<protein>
    <submittedName>
        <fullName evidence="2">Uncharacterized protein</fullName>
    </submittedName>
</protein>
<dbReference type="RefSeq" id="WP_036865741.1">
    <property type="nucleotide sequence ID" value="NZ_JRNS01000436.1"/>
</dbReference>
<dbReference type="AlphaFoldDB" id="A0A096AHQ4"/>
<sequence>MMESKFMRAICTVLFCSFTFCYLFFYQADVMTVVQHLASGRQTFYDPMLGAVLITLTLKLLQMGVSSLFKLKKRGFGLTYFPSFLILTIISDLRPTADSVTFGNWLWIAPLLLLVYTFVMFAVKRFEPYEPESRSYGPFSQMIWINLLLFLGFFLFIGFFSNSDRYFHQRAKVEALIDKKDYAGALDVVRTMPRTDSVTSMLTVYAVARRGHLADSLFYYPLEGGASTLRPGKVHSWLQPDSVLYKVTRNSANYQLTGFLLDRNLNDFARYLPQYYPADSLRPRYYKEALKILSLKKRGLRLIAPYKKGSYAAYYYAK</sequence>
<keyword evidence="1" id="KW-0812">Transmembrane</keyword>
<evidence type="ECO:0000313" key="3">
    <source>
        <dbReference type="Proteomes" id="UP000029578"/>
    </source>
</evidence>
<gene>
    <name evidence="2" type="ORF">HMPREF0661_08960</name>
</gene>
<comment type="caution">
    <text evidence="2">The sequence shown here is derived from an EMBL/GenBank/DDBJ whole genome shotgun (WGS) entry which is preliminary data.</text>
</comment>
<keyword evidence="1" id="KW-1133">Transmembrane helix</keyword>
<evidence type="ECO:0000313" key="2">
    <source>
        <dbReference type="EMBL" id="KGF46096.1"/>
    </source>
</evidence>
<keyword evidence="1" id="KW-0472">Membrane</keyword>
<dbReference type="EMBL" id="JRNS01000436">
    <property type="protein sequence ID" value="KGF46096.1"/>
    <property type="molecule type" value="Genomic_DNA"/>
</dbReference>
<feature type="transmembrane region" description="Helical" evidence="1">
    <location>
        <begin position="48"/>
        <end position="69"/>
    </location>
</feature>
<reference evidence="2 3" key="1">
    <citation type="submission" date="2014-07" db="EMBL/GenBank/DDBJ databases">
        <authorList>
            <person name="McCorrison J."/>
            <person name="Sanka R."/>
            <person name="Torralba M."/>
            <person name="Gillis M."/>
            <person name="Haft D.H."/>
            <person name="Methe B."/>
            <person name="Sutton G."/>
            <person name="Nelson K.E."/>
        </authorList>
    </citation>
    <scope>NUCLEOTIDE SEQUENCE [LARGE SCALE GENOMIC DNA]</scope>
    <source>
        <strain evidence="2 3">DNF00666</strain>
    </source>
</reference>
<proteinExistence type="predicted"/>
<accession>A0A096AHQ4</accession>
<feature type="transmembrane region" description="Helical" evidence="1">
    <location>
        <begin position="7"/>
        <end position="28"/>
    </location>
</feature>
<feature type="transmembrane region" description="Helical" evidence="1">
    <location>
        <begin position="105"/>
        <end position="123"/>
    </location>
</feature>
<name>A0A096AHQ4_9BACT</name>
<feature type="transmembrane region" description="Helical" evidence="1">
    <location>
        <begin position="143"/>
        <end position="161"/>
    </location>
</feature>
<dbReference type="Proteomes" id="UP000029578">
    <property type="component" value="Unassembled WGS sequence"/>
</dbReference>
<evidence type="ECO:0000256" key="1">
    <source>
        <dbReference type="SAM" id="Phobius"/>
    </source>
</evidence>